<feature type="chain" id="PRO_5021488437" evidence="2">
    <location>
        <begin position="18"/>
        <end position="180"/>
    </location>
</feature>
<sequence>MKALLALFILFSLTFGAQQTLAQSGKSYKEWIKENRRGSKTASAKAPAKGKATAAKPGTKAVAMAPPSGTFRGVLHCPDCKGTRTELVLTGSPKDPSRAFTIKLFHVGKPAEKSTVTGSGKWFLAKGNKQDPNAVVLQLIPTNGDLDLMYLQQVSEGELRLLNNRQEDIGGSGNYSLRKL</sequence>
<dbReference type="InterPro" id="IPR007298">
    <property type="entry name" value="Cu-R_lipoprotein_NlpE"/>
</dbReference>
<dbReference type="Proteomes" id="UP000316727">
    <property type="component" value="Unassembled WGS sequence"/>
</dbReference>
<comment type="caution">
    <text evidence="3">The sequence shown here is derived from an EMBL/GenBank/DDBJ whole genome shotgun (WGS) entry which is preliminary data.</text>
</comment>
<organism evidence="3 4">
    <name type="scientific">Pontibacter mangrovi</name>
    <dbReference type="NCBI Taxonomy" id="2589816"/>
    <lineage>
        <taxon>Bacteria</taxon>
        <taxon>Pseudomonadati</taxon>
        <taxon>Bacteroidota</taxon>
        <taxon>Cytophagia</taxon>
        <taxon>Cytophagales</taxon>
        <taxon>Hymenobacteraceae</taxon>
        <taxon>Pontibacter</taxon>
    </lineage>
</organism>
<feature type="region of interest" description="Disordered" evidence="1">
    <location>
        <begin position="36"/>
        <end position="62"/>
    </location>
</feature>
<keyword evidence="4" id="KW-1185">Reference proteome</keyword>
<protein>
    <submittedName>
        <fullName evidence="3">Copper resistance protein NlpE</fullName>
    </submittedName>
</protein>
<evidence type="ECO:0000313" key="4">
    <source>
        <dbReference type="Proteomes" id="UP000316727"/>
    </source>
</evidence>
<dbReference type="Pfam" id="PF04170">
    <property type="entry name" value="NlpE"/>
    <property type="match status" value="1"/>
</dbReference>
<gene>
    <name evidence="3" type="ORF">FJM65_03440</name>
</gene>
<reference evidence="3 4" key="1">
    <citation type="submission" date="2019-06" db="EMBL/GenBank/DDBJ databases">
        <title>A novel bacterium of genus Pontibacter, isolated from marine sediment.</title>
        <authorList>
            <person name="Huang H."/>
            <person name="Mo K."/>
            <person name="Hu Y."/>
        </authorList>
    </citation>
    <scope>NUCLEOTIDE SEQUENCE [LARGE SCALE GENOMIC DNA]</scope>
    <source>
        <strain evidence="3 4">HB172049</strain>
    </source>
</reference>
<dbReference type="RefSeq" id="WP_140619417.1">
    <property type="nucleotide sequence ID" value="NZ_VFRQ01000001.1"/>
</dbReference>
<evidence type="ECO:0000256" key="1">
    <source>
        <dbReference type="SAM" id="MobiDB-lite"/>
    </source>
</evidence>
<feature type="compositionally biased region" description="Low complexity" evidence="1">
    <location>
        <begin position="40"/>
        <end position="61"/>
    </location>
</feature>
<feature type="signal peptide" evidence="2">
    <location>
        <begin position="1"/>
        <end position="17"/>
    </location>
</feature>
<keyword evidence="2" id="KW-0732">Signal</keyword>
<evidence type="ECO:0000313" key="3">
    <source>
        <dbReference type="EMBL" id="TPE46407.1"/>
    </source>
</evidence>
<dbReference type="EMBL" id="VFRQ01000001">
    <property type="protein sequence ID" value="TPE46407.1"/>
    <property type="molecule type" value="Genomic_DNA"/>
</dbReference>
<dbReference type="Gene3D" id="2.40.128.640">
    <property type="match status" value="1"/>
</dbReference>
<name>A0A501WH82_9BACT</name>
<dbReference type="AlphaFoldDB" id="A0A501WH82"/>
<proteinExistence type="predicted"/>
<accession>A0A501WH82</accession>
<dbReference type="OrthoDB" id="5348860at2"/>
<evidence type="ECO:0000256" key="2">
    <source>
        <dbReference type="SAM" id="SignalP"/>
    </source>
</evidence>